<gene>
    <name evidence="1" type="ORF">Hyperionvirus21_4</name>
</gene>
<proteinExistence type="predicted"/>
<name>A0A3G5AAJ4_9VIRU</name>
<dbReference type="EMBL" id="MK072403">
    <property type="protein sequence ID" value="AYV84270.1"/>
    <property type="molecule type" value="Genomic_DNA"/>
</dbReference>
<accession>A0A3G5AAJ4</accession>
<reference evidence="1" key="1">
    <citation type="submission" date="2018-10" db="EMBL/GenBank/DDBJ databases">
        <title>Hidden diversity of soil giant viruses.</title>
        <authorList>
            <person name="Schulz F."/>
            <person name="Alteio L."/>
            <person name="Goudeau D."/>
            <person name="Ryan E.M."/>
            <person name="Malmstrom R.R."/>
            <person name="Blanchard J."/>
            <person name="Woyke T."/>
        </authorList>
    </citation>
    <scope>NUCLEOTIDE SEQUENCE</scope>
    <source>
        <strain evidence="1">HYV1</strain>
    </source>
</reference>
<protein>
    <submittedName>
        <fullName evidence="1">Uncharacterized protein</fullName>
    </submittedName>
</protein>
<sequence>MNWMLSAARVAKFVGFVFEERTMGTAMFRVENWLGSEKNSAKDHEYLIGNGSAPVYVE</sequence>
<organism evidence="1">
    <name type="scientific">Hyperionvirus sp</name>
    <dbReference type="NCBI Taxonomy" id="2487770"/>
    <lineage>
        <taxon>Viruses</taxon>
        <taxon>Varidnaviria</taxon>
        <taxon>Bamfordvirae</taxon>
        <taxon>Nucleocytoviricota</taxon>
        <taxon>Megaviricetes</taxon>
        <taxon>Imitervirales</taxon>
        <taxon>Mimiviridae</taxon>
        <taxon>Klosneuvirinae</taxon>
    </lineage>
</organism>
<evidence type="ECO:0000313" key="1">
    <source>
        <dbReference type="EMBL" id="AYV84270.1"/>
    </source>
</evidence>